<dbReference type="InterPro" id="IPR036895">
    <property type="entry name" value="Uracil-DNA_glycosylase-like_sf"/>
</dbReference>
<comment type="caution">
    <text evidence="1">The sequence shown here is derived from an EMBL/GenBank/DDBJ whole genome shotgun (WGS) entry which is preliminary data.</text>
</comment>
<dbReference type="EMBL" id="JAWJBA010000002">
    <property type="protein sequence ID" value="MDV2684351.1"/>
    <property type="molecule type" value="Genomic_DNA"/>
</dbReference>
<protein>
    <submittedName>
        <fullName evidence="1">Uncharacterized protein</fullName>
    </submittedName>
</protein>
<name>A0ABU3X8Y6_9BACI</name>
<evidence type="ECO:0000313" key="1">
    <source>
        <dbReference type="EMBL" id="MDV2684351.1"/>
    </source>
</evidence>
<sequence length="192" mass="21466">MCHFQKGVKNDVAFVFSCPGAAEEAANRPAAGRTGTNLHQLLFILNSHFREVTEWSREAITITNAWSKVEYRQLTGRTEATIKEVLTEENLFRLEQELNEIEKVIICSGQRAGLAVSALANTNRLRDGVKVISIRHLGLRSLNQIKVDIHGQPIYSVAEQLTRDGTTNPQLGLENTKKRLEVVAHEIINVLP</sequence>
<gene>
    <name evidence="1" type="ORF">RYX56_08210</name>
</gene>
<reference evidence="1 2" key="1">
    <citation type="submission" date="2023-10" db="EMBL/GenBank/DDBJ databases">
        <title>Screening of Alkalihalobacillus lindianensis BZ-TG-R113 and Its Alleviation of Salt Stress on Rapeseed Growth.</title>
        <authorList>
            <person name="Zhao B."/>
            <person name="Guo T."/>
        </authorList>
    </citation>
    <scope>NUCLEOTIDE SEQUENCE [LARGE SCALE GENOMIC DNA]</scope>
    <source>
        <strain evidence="1 2">BZ-TG-R113</strain>
    </source>
</reference>
<organism evidence="1 2">
    <name type="scientific">Alkalihalophilus lindianensis</name>
    <dbReference type="NCBI Taxonomy" id="1630542"/>
    <lineage>
        <taxon>Bacteria</taxon>
        <taxon>Bacillati</taxon>
        <taxon>Bacillota</taxon>
        <taxon>Bacilli</taxon>
        <taxon>Bacillales</taxon>
        <taxon>Bacillaceae</taxon>
        <taxon>Alkalihalophilus</taxon>
    </lineage>
</organism>
<evidence type="ECO:0000313" key="2">
    <source>
        <dbReference type="Proteomes" id="UP001287282"/>
    </source>
</evidence>
<accession>A0ABU3X8Y6</accession>
<dbReference type="RefSeq" id="WP_317121587.1">
    <property type="nucleotide sequence ID" value="NZ_JAWJBA010000002.1"/>
</dbReference>
<proteinExistence type="predicted"/>
<dbReference type="Gene3D" id="3.40.470.10">
    <property type="entry name" value="Uracil-DNA glycosylase-like domain"/>
    <property type="match status" value="1"/>
</dbReference>
<keyword evidence="2" id="KW-1185">Reference proteome</keyword>
<dbReference type="Proteomes" id="UP001287282">
    <property type="component" value="Unassembled WGS sequence"/>
</dbReference>